<evidence type="ECO:0000313" key="2">
    <source>
        <dbReference type="Proteomes" id="UP000217790"/>
    </source>
</evidence>
<gene>
    <name evidence="1" type="ORF">ARMGADRAFT_925056</name>
</gene>
<dbReference type="Proteomes" id="UP000217790">
    <property type="component" value="Unassembled WGS sequence"/>
</dbReference>
<evidence type="ECO:0000313" key="1">
    <source>
        <dbReference type="EMBL" id="PBK96033.1"/>
    </source>
</evidence>
<name>A0A2H3E639_ARMGA</name>
<dbReference type="AlphaFoldDB" id="A0A2H3E639"/>
<feature type="non-terminal residue" evidence="1">
    <location>
        <position position="1"/>
    </location>
</feature>
<protein>
    <recommendedName>
        <fullName evidence="3">HAT C-terminal dimerisation domain-containing protein</fullName>
    </recommendedName>
</protein>
<proteinExistence type="predicted"/>
<reference evidence="2" key="1">
    <citation type="journal article" date="2017" name="Nat. Ecol. Evol.">
        <title>Genome expansion and lineage-specific genetic innovations in the forest pathogenic fungi Armillaria.</title>
        <authorList>
            <person name="Sipos G."/>
            <person name="Prasanna A.N."/>
            <person name="Walter M.C."/>
            <person name="O'Connor E."/>
            <person name="Balint B."/>
            <person name="Krizsan K."/>
            <person name="Kiss B."/>
            <person name="Hess J."/>
            <person name="Varga T."/>
            <person name="Slot J."/>
            <person name="Riley R."/>
            <person name="Boka B."/>
            <person name="Rigling D."/>
            <person name="Barry K."/>
            <person name="Lee J."/>
            <person name="Mihaltcheva S."/>
            <person name="LaButti K."/>
            <person name="Lipzen A."/>
            <person name="Waldron R."/>
            <person name="Moloney N.M."/>
            <person name="Sperisen C."/>
            <person name="Kredics L."/>
            <person name="Vagvoelgyi C."/>
            <person name="Patrignani A."/>
            <person name="Fitzpatrick D."/>
            <person name="Nagy I."/>
            <person name="Doyle S."/>
            <person name="Anderson J.B."/>
            <person name="Grigoriev I.V."/>
            <person name="Gueldener U."/>
            <person name="Muensterkoetter M."/>
            <person name="Nagy L.G."/>
        </authorList>
    </citation>
    <scope>NUCLEOTIDE SEQUENCE [LARGE SCALE GENOMIC DNA]</scope>
    <source>
        <strain evidence="2">Ar21-2</strain>
    </source>
</reference>
<keyword evidence="2" id="KW-1185">Reference proteome</keyword>
<dbReference type="OrthoDB" id="1715602at2759"/>
<dbReference type="EMBL" id="KZ293651">
    <property type="protein sequence ID" value="PBK96033.1"/>
    <property type="molecule type" value="Genomic_DNA"/>
</dbReference>
<organism evidence="1 2">
    <name type="scientific">Armillaria gallica</name>
    <name type="common">Bulbous honey fungus</name>
    <name type="synonym">Armillaria bulbosa</name>
    <dbReference type="NCBI Taxonomy" id="47427"/>
    <lineage>
        <taxon>Eukaryota</taxon>
        <taxon>Fungi</taxon>
        <taxon>Dikarya</taxon>
        <taxon>Basidiomycota</taxon>
        <taxon>Agaricomycotina</taxon>
        <taxon>Agaricomycetes</taxon>
        <taxon>Agaricomycetidae</taxon>
        <taxon>Agaricales</taxon>
        <taxon>Marasmiineae</taxon>
        <taxon>Physalacriaceae</taxon>
        <taxon>Armillaria</taxon>
    </lineage>
</organism>
<accession>A0A2H3E639</accession>
<dbReference type="OMA" id="INTEAHF"/>
<sequence>DNNVDPLEKYLSALVMEQLDDPLCYWTSLLDECDDTSKFLVTPQGALAQMALDFLSAPDVVLNKILLATSTNVERLFSHGGLNVMKHCHNLSAESTIDEMVLNSWLAQPGLVPEDKNKSKWPNNGGKKIRQSNIVIIDDT</sequence>
<evidence type="ECO:0008006" key="3">
    <source>
        <dbReference type="Google" id="ProtNLM"/>
    </source>
</evidence>
<dbReference type="InParanoid" id="A0A2H3E639"/>